<dbReference type="PROSITE" id="PS51186">
    <property type="entry name" value="GNAT"/>
    <property type="match status" value="1"/>
</dbReference>
<proteinExistence type="predicted"/>
<protein>
    <submittedName>
        <fullName evidence="2">GNAT family N-acetyltransferase</fullName>
    </submittedName>
</protein>
<dbReference type="Proteomes" id="UP000186364">
    <property type="component" value="Unassembled WGS sequence"/>
</dbReference>
<dbReference type="Pfam" id="PF13302">
    <property type="entry name" value="Acetyltransf_3"/>
    <property type="match status" value="1"/>
</dbReference>
<evidence type="ECO:0000313" key="2">
    <source>
        <dbReference type="EMBL" id="OLP61335.1"/>
    </source>
</evidence>
<dbReference type="RefSeq" id="WP_075626728.1">
    <property type="nucleotide sequence ID" value="NZ_FOAM01000009.1"/>
</dbReference>
<keyword evidence="2" id="KW-0808">Transferase</keyword>
<feature type="domain" description="N-acetyltransferase" evidence="1">
    <location>
        <begin position="9"/>
        <end position="180"/>
    </location>
</feature>
<dbReference type="InterPro" id="IPR051531">
    <property type="entry name" value="N-acetyltransferase"/>
</dbReference>
<accession>A0A1Q9B038</accession>
<dbReference type="SUPFAM" id="SSF55729">
    <property type="entry name" value="Acyl-CoA N-acyltransferases (Nat)"/>
    <property type="match status" value="1"/>
</dbReference>
<dbReference type="EMBL" id="MKIP01000033">
    <property type="protein sequence ID" value="OLP61335.1"/>
    <property type="molecule type" value="Genomic_DNA"/>
</dbReference>
<sequence length="188" mass="21445">MIITRTERLILRNWQDQDRDLFFTINSDPEVMAFFSSRRDRVQSDALFDLNRDRIADTGYGFYALALAPSDKAIGFCGLARADLAPLLSDDTIEIGWRLARPFWGQGYVTEAAERLLAYGFDERDLPEIVSFAVAHNARSIAVMRRIGLTQVPDGDFDHPRVLDSHPHLKRHVLYKMTAADYAARKAR</sequence>
<dbReference type="OrthoDB" id="6293260at2"/>
<name>A0A1Q9B038_9HYPH</name>
<dbReference type="PANTHER" id="PTHR43792:SF1">
    <property type="entry name" value="N-ACETYLTRANSFERASE DOMAIN-CONTAINING PROTEIN"/>
    <property type="match status" value="1"/>
</dbReference>
<comment type="caution">
    <text evidence="2">The sequence shown here is derived from an EMBL/GenBank/DDBJ whole genome shotgun (WGS) entry which is preliminary data.</text>
</comment>
<dbReference type="GO" id="GO:0016747">
    <property type="term" value="F:acyltransferase activity, transferring groups other than amino-acyl groups"/>
    <property type="evidence" value="ECO:0007669"/>
    <property type="project" value="InterPro"/>
</dbReference>
<evidence type="ECO:0000259" key="1">
    <source>
        <dbReference type="PROSITE" id="PS51186"/>
    </source>
</evidence>
<dbReference type="AlphaFoldDB" id="A0A1Q9B038"/>
<keyword evidence="3" id="KW-1185">Reference proteome</keyword>
<dbReference type="Gene3D" id="3.40.630.30">
    <property type="match status" value="1"/>
</dbReference>
<organism evidence="2 3">
    <name type="scientific">Xaviernesmea oryzae</name>
    <dbReference type="NCBI Taxonomy" id="464029"/>
    <lineage>
        <taxon>Bacteria</taxon>
        <taxon>Pseudomonadati</taxon>
        <taxon>Pseudomonadota</taxon>
        <taxon>Alphaproteobacteria</taxon>
        <taxon>Hyphomicrobiales</taxon>
        <taxon>Rhizobiaceae</taxon>
        <taxon>Rhizobium/Agrobacterium group</taxon>
        <taxon>Xaviernesmea</taxon>
    </lineage>
</organism>
<dbReference type="PANTHER" id="PTHR43792">
    <property type="entry name" value="GNAT FAMILY, PUTATIVE (AFU_ORTHOLOGUE AFUA_3G00765)-RELATED-RELATED"/>
    <property type="match status" value="1"/>
</dbReference>
<dbReference type="InterPro" id="IPR016181">
    <property type="entry name" value="Acyl_CoA_acyltransferase"/>
</dbReference>
<gene>
    <name evidence="2" type="ORF">BJF93_21435</name>
</gene>
<evidence type="ECO:0000313" key="3">
    <source>
        <dbReference type="Proteomes" id="UP000186364"/>
    </source>
</evidence>
<dbReference type="InterPro" id="IPR000182">
    <property type="entry name" value="GNAT_dom"/>
</dbReference>
<reference evidence="2 3" key="1">
    <citation type="submission" date="2016-09" db="EMBL/GenBank/DDBJ databases">
        <title>Rhizobium sp. nov., a novel species isolated from the rice rhizosphere.</title>
        <authorList>
            <person name="Zhao J."/>
            <person name="Zhang X."/>
        </authorList>
    </citation>
    <scope>NUCLEOTIDE SEQUENCE [LARGE SCALE GENOMIC DNA]</scope>
    <source>
        <strain evidence="2 3">1.7048</strain>
    </source>
</reference>